<dbReference type="PANTHER" id="PTHR34482:SF36">
    <property type="entry name" value="RETROTRANSPOSON GAG DOMAIN-CONTAINING PROTEIN"/>
    <property type="match status" value="1"/>
</dbReference>
<evidence type="ECO:0000313" key="2">
    <source>
        <dbReference type="EMBL" id="KAA3474007.1"/>
    </source>
</evidence>
<evidence type="ECO:0000313" key="3">
    <source>
        <dbReference type="Proteomes" id="UP000325315"/>
    </source>
</evidence>
<proteinExistence type="predicted"/>
<dbReference type="EMBL" id="SMMG02000005">
    <property type="protein sequence ID" value="KAA3474007.1"/>
    <property type="molecule type" value="Genomic_DNA"/>
</dbReference>
<comment type="caution">
    <text evidence="2">The sequence shown here is derived from an EMBL/GenBank/DDBJ whole genome shotgun (WGS) entry which is preliminary data.</text>
</comment>
<feature type="compositionally biased region" description="Basic and acidic residues" evidence="1">
    <location>
        <begin position="74"/>
        <end position="92"/>
    </location>
</feature>
<evidence type="ECO:0000256" key="1">
    <source>
        <dbReference type="SAM" id="MobiDB-lite"/>
    </source>
</evidence>
<protein>
    <submittedName>
        <fullName evidence="2">Zinc finger CCHC domain-containing 8</fullName>
    </submittedName>
</protein>
<name>A0A5B6VYT9_9ROSI</name>
<dbReference type="OrthoDB" id="2272416at2759"/>
<dbReference type="Proteomes" id="UP000325315">
    <property type="component" value="Unassembled WGS sequence"/>
</dbReference>
<sequence>MNLTHGEKSVAKYEVEFLRLSQYARGLVSNDCEKSILFEEGLRYDLKVLIALQRERVFAALVDKAKIAEEVKCTEREKRDREKSQNKNKRDSGSSSSS</sequence>
<organism evidence="2 3">
    <name type="scientific">Gossypium australe</name>
    <dbReference type="NCBI Taxonomy" id="47621"/>
    <lineage>
        <taxon>Eukaryota</taxon>
        <taxon>Viridiplantae</taxon>
        <taxon>Streptophyta</taxon>
        <taxon>Embryophyta</taxon>
        <taxon>Tracheophyta</taxon>
        <taxon>Spermatophyta</taxon>
        <taxon>Magnoliopsida</taxon>
        <taxon>eudicotyledons</taxon>
        <taxon>Gunneridae</taxon>
        <taxon>Pentapetalae</taxon>
        <taxon>rosids</taxon>
        <taxon>malvids</taxon>
        <taxon>Malvales</taxon>
        <taxon>Malvaceae</taxon>
        <taxon>Malvoideae</taxon>
        <taxon>Gossypium</taxon>
    </lineage>
</organism>
<feature type="region of interest" description="Disordered" evidence="1">
    <location>
        <begin position="74"/>
        <end position="98"/>
    </location>
</feature>
<reference evidence="3" key="1">
    <citation type="journal article" date="2019" name="Plant Biotechnol. J.">
        <title>Genome sequencing of the Australian wild diploid species Gossypium australe highlights disease resistance and delayed gland morphogenesis.</title>
        <authorList>
            <person name="Cai Y."/>
            <person name="Cai X."/>
            <person name="Wang Q."/>
            <person name="Wang P."/>
            <person name="Zhang Y."/>
            <person name="Cai C."/>
            <person name="Xu Y."/>
            <person name="Wang K."/>
            <person name="Zhou Z."/>
            <person name="Wang C."/>
            <person name="Geng S."/>
            <person name="Li B."/>
            <person name="Dong Q."/>
            <person name="Hou Y."/>
            <person name="Wang H."/>
            <person name="Ai P."/>
            <person name="Liu Z."/>
            <person name="Yi F."/>
            <person name="Sun M."/>
            <person name="An G."/>
            <person name="Cheng J."/>
            <person name="Zhang Y."/>
            <person name="Shi Q."/>
            <person name="Xie Y."/>
            <person name="Shi X."/>
            <person name="Chang Y."/>
            <person name="Huang F."/>
            <person name="Chen Y."/>
            <person name="Hong S."/>
            <person name="Mi L."/>
            <person name="Sun Q."/>
            <person name="Zhang L."/>
            <person name="Zhou B."/>
            <person name="Peng R."/>
            <person name="Zhang X."/>
            <person name="Liu F."/>
        </authorList>
    </citation>
    <scope>NUCLEOTIDE SEQUENCE [LARGE SCALE GENOMIC DNA]</scope>
    <source>
        <strain evidence="3">cv. PA1801</strain>
    </source>
</reference>
<keyword evidence="3" id="KW-1185">Reference proteome</keyword>
<dbReference type="PANTHER" id="PTHR34482">
    <property type="entry name" value="DNA DAMAGE-INDUCIBLE PROTEIN 1-LIKE"/>
    <property type="match status" value="1"/>
</dbReference>
<gene>
    <name evidence="2" type="ORF">EPI10_024341</name>
</gene>
<accession>A0A5B6VYT9</accession>
<dbReference type="AlphaFoldDB" id="A0A5B6VYT9"/>